<keyword evidence="5" id="KW-0678">Repressor</keyword>
<comment type="caution">
    <text evidence="9">The sequence shown here is derived from an EMBL/GenBank/DDBJ whole genome shotgun (WGS) entry which is preliminary data.</text>
</comment>
<comment type="catalytic activity">
    <reaction evidence="5">
        <text>biotin + L-lysyl-[protein] + ATP = N(6)-biotinyl-L-lysyl-[protein] + AMP + diphosphate + H(+)</text>
        <dbReference type="Rhea" id="RHEA:11756"/>
        <dbReference type="Rhea" id="RHEA-COMP:9752"/>
        <dbReference type="Rhea" id="RHEA-COMP:10505"/>
        <dbReference type="ChEBI" id="CHEBI:15378"/>
        <dbReference type="ChEBI" id="CHEBI:29969"/>
        <dbReference type="ChEBI" id="CHEBI:30616"/>
        <dbReference type="ChEBI" id="CHEBI:33019"/>
        <dbReference type="ChEBI" id="CHEBI:57586"/>
        <dbReference type="ChEBI" id="CHEBI:83144"/>
        <dbReference type="ChEBI" id="CHEBI:456215"/>
        <dbReference type="EC" id="6.3.4.15"/>
    </reaction>
</comment>
<evidence type="ECO:0000256" key="5">
    <source>
        <dbReference type="HAMAP-Rule" id="MF_00978"/>
    </source>
</evidence>
<keyword evidence="4 5" id="KW-0092">Biotin</keyword>
<evidence type="ECO:0000313" key="10">
    <source>
        <dbReference type="Proteomes" id="UP000027855"/>
    </source>
</evidence>
<comment type="function">
    <text evidence="5">Acts both as a biotin--[acetyl-CoA-carboxylase] ligase and a repressor.</text>
</comment>
<feature type="DNA-binding region" description="H-T-H motif" evidence="5">
    <location>
        <begin position="20"/>
        <end position="39"/>
    </location>
</feature>
<feature type="domain" description="Biotin protein ligase C-terminal" evidence="6">
    <location>
        <begin position="264"/>
        <end position="309"/>
    </location>
</feature>
<evidence type="ECO:0000256" key="1">
    <source>
        <dbReference type="ARBA" id="ARBA00022598"/>
    </source>
</evidence>
<dbReference type="Gene3D" id="3.30.930.10">
    <property type="entry name" value="Bira Bifunctional Protein, Domain 2"/>
    <property type="match status" value="1"/>
</dbReference>
<evidence type="ECO:0000256" key="4">
    <source>
        <dbReference type="ARBA" id="ARBA00023267"/>
    </source>
</evidence>
<evidence type="ECO:0000259" key="7">
    <source>
        <dbReference type="Pfam" id="PF03099"/>
    </source>
</evidence>
<evidence type="ECO:0000313" key="9">
    <source>
        <dbReference type="EMBL" id="KEO46285.1"/>
    </source>
</evidence>
<dbReference type="EC" id="6.3.4.15" evidence="5"/>
<dbReference type="GO" id="GO:0009249">
    <property type="term" value="P:protein lipoylation"/>
    <property type="evidence" value="ECO:0007669"/>
    <property type="project" value="UniProtKB-ARBA"/>
</dbReference>
<keyword evidence="5" id="KW-0238">DNA-binding</keyword>
<dbReference type="Pfam" id="PF02237">
    <property type="entry name" value="BPL_C"/>
    <property type="match status" value="1"/>
</dbReference>
<keyword evidence="5" id="KW-0804">Transcription</keyword>
<feature type="domain" description="Helix-turn-helix type 11" evidence="8">
    <location>
        <begin position="6"/>
        <end position="56"/>
    </location>
</feature>
<dbReference type="Proteomes" id="UP000027855">
    <property type="component" value="Unassembled WGS sequence"/>
</dbReference>
<dbReference type="AlphaFoldDB" id="A0A074ITQ6"/>
<dbReference type="InterPro" id="IPR036388">
    <property type="entry name" value="WH-like_DNA-bd_sf"/>
</dbReference>
<dbReference type="InterPro" id="IPR036390">
    <property type="entry name" value="WH_DNA-bd_sf"/>
</dbReference>
<gene>
    <name evidence="5" type="primary">birA</name>
    <name evidence="9" type="ORF">DL07_10310</name>
</gene>
<dbReference type="CDD" id="cd16442">
    <property type="entry name" value="BPL"/>
    <property type="match status" value="1"/>
</dbReference>
<dbReference type="Gene3D" id="2.30.30.100">
    <property type="match status" value="1"/>
</dbReference>
<dbReference type="NCBIfam" id="NF008846">
    <property type="entry name" value="PRK11886.1-1"/>
    <property type="match status" value="1"/>
</dbReference>
<accession>A0A074ITQ6</accession>
<comment type="caution">
    <text evidence="5">Lacks conserved residue(s) required for the propagation of feature annotation.</text>
</comment>
<dbReference type="SUPFAM" id="SSF46785">
    <property type="entry name" value="Winged helix' DNA-binding domain"/>
    <property type="match status" value="1"/>
</dbReference>
<evidence type="ECO:0000256" key="2">
    <source>
        <dbReference type="ARBA" id="ARBA00022741"/>
    </source>
</evidence>
<dbReference type="Pfam" id="PF08279">
    <property type="entry name" value="HTH_11"/>
    <property type="match status" value="1"/>
</dbReference>
<keyword evidence="2 5" id="KW-0547">Nucleotide-binding</keyword>
<dbReference type="InterPro" id="IPR008988">
    <property type="entry name" value="Transcriptional_repressor_C"/>
</dbReference>
<evidence type="ECO:0000256" key="3">
    <source>
        <dbReference type="ARBA" id="ARBA00022840"/>
    </source>
</evidence>
<reference evidence="9 10" key="1">
    <citation type="submission" date="2014-04" db="EMBL/GenBank/DDBJ databases">
        <title>Variable characteristics of bacteriocin-producing Streptococcus salivarius strains isolated from Malaysian subjects.</title>
        <authorList>
            <person name="Philip K."/>
            <person name="Barbour A."/>
        </authorList>
    </citation>
    <scope>NUCLEOTIDE SEQUENCE [LARGE SCALE GENOMIC DNA]</scope>
    <source>
        <strain evidence="9 10">NU10</strain>
    </source>
</reference>
<dbReference type="GO" id="GO:0005737">
    <property type="term" value="C:cytoplasm"/>
    <property type="evidence" value="ECO:0007669"/>
    <property type="project" value="TreeGrafter"/>
</dbReference>
<keyword evidence="3 5" id="KW-0067">ATP-binding</keyword>
<dbReference type="PANTHER" id="PTHR12835:SF5">
    <property type="entry name" value="BIOTIN--PROTEIN LIGASE"/>
    <property type="match status" value="1"/>
</dbReference>
<dbReference type="GO" id="GO:0005524">
    <property type="term" value="F:ATP binding"/>
    <property type="evidence" value="ECO:0007669"/>
    <property type="project" value="UniProtKB-UniRule"/>
</dbReference>
<feature type="binding site" evidence="5">
    <location>
        <position position="180"/>
    </location>
    <ligand>
        <name>biotin</name>
        <dbReference type="ChEBI" id="CHEBI:57586"/>
    </ligand>
</feature>
<dbReference type="RefSeq" id="WP_037601153.1">
    <property type="nucleotide sequence ID" value="NZ_JADMQU010000001.1"/>
</dbReference>
<dbReference type="GO" id="GO:0016740">
    <property type="term" value="F:transferase activity"/>
    <property type="evidence" value="ECO:0007669"/>
    <property type="project" value="UniProtKB-ARBA"/>
</dbReference>
<keyword evidence="1 5" id="KW-0436">Ligase</keyword>
<dbReference type="GO" id="GO:0004077">
    <property type="term" value="F:biotin--[biotin carboxyl-carrier protein] ligase activity"/>
    <property type="evidence" value="ECO:0007669"/>
    <property type="project" value="UniProtKB-UniRule"/>
</dbReference>
<dbReference type="InterPro" id="IPR045864">
    <property type="entry name" value="aa-tRNA-synth_II/BPL/LPL"/>
</dbReference>
<dbReference type="SUPFAM" id="SSF50037">
    <property type="entry name" value="C-terminal domain of transcriptional repressors"/>
    <property type="match status" value="1"/>
</dbReference>
<dbReference type="InterPro" id="IPR004143">
    <property type="entry name" value="BPL_LPL_catalytic"/>
</dbReference>
<evidence type="ECO:0000259" key="6">
    <source>
        <dbReference type="Pfam" id="PF02237"/>
    </source>
</evidence>
<dbReference type="EMBL" id="JJMT01000006">
    <property type="protein sequence ID" value="KEO46285.1"/>
    <property type="molecule type" value="Genomic_DNA"/>
</dbReference>
<dbReference type="InterPro" id="IPR030855">
    <property type="entry name" value="Bifunct_BirA"/>
</dbReference>
<comment type="similarity">
    <text evidence="5">Belongs to the biotin--protein ligase family.</text>
</comment>
<dbReference type="HAMAP" id="MF_00978">
    <property type="entry name" value="Bifunct_BirA"/>
    <property type="match status" value="1"/>
</dbReference>
<feature type="binding site" evidence="5">
    <location>
        <position position="109"/>
    </location>
    <ligand>
        <name>biotin</name>
        <dbReference type="ChEBI" id="CHEBI:57586"/>
    </ligand>
</feature>
<dbReference type="GO" id="GO:0006355">
    <property type="term" value="P:regulation of DNA-templated transcription"/>
    <property type="evidence" value="ECO:0007669"/>
    <property type="project" value="UniProtKB-UniRule"/>
</dbReference>
<sequence length="312" mass="34717">MKTYEHVYDILSKSPDFVTGESLAKSLGVSRTAIWKAIQTLQEQGIDITSVRKKGYYLEKGDILLPQDISKQLNISVYFNPDSNSTQLDAKHGMEKNNPTPALYLASSQKAAKGRFERHFFASPQGGIYMSIHLKPNCHFEELPPYTMMAAAAIVKAIQRLTGINTEIKWVNDIYLNNKKMAGILTEAISSIESGRITDVIIGIGLNFSITDFPEELANKATSLFTSGKPSITRNQLISEIWKLFLTIPTSDLVKVYKEKSLVLDKQVTFEQAGRTYTGIAKEIGDKGQLLVLTDDGQEKWLTAGEVSLTSW</sequence>
<dbReference type="SUPFAM" id="SSF55681">
    <property type="entry name" value="Class II aaRS and biotin synthetases"/>
    <property type="match status" value="1"/>
</dbReference>
<dbReference type="Pfam" id="PF03099">
    <property type="entry name" value="BPL_LplA_LipB"/>
    <property type="match status" value="1"/>
</dbReference>
<dbReference type="InterPro" id="IPR013196">
    <property type="entry name" value="HTH_11"/>
</dbReference>
<dbReference type="NCBIfam" id="TIGR00121">
    <property type="entry name" value="birA_ligase"/>
    <property type="match status" value="1"/>
</dbReference>
<protein>
    <recommendedName>
        <fullName evidence="5">Bifunctional ligase/repressor BirA</fullName>
    </recommendedName>
    <alternativeName>
        <fullName evidence="5">Biotin--[acetyl-CoA-carboxylase] ligase</fullName>
        <ecNumber evidence="5">6.3.4.15</ecNumber>
    </alternativeName>
    <alternativeName>
        <fullName evidence="5">Biotin--protein ligase</fullName>
    </alternativeName>
    <alternativeName>
        <fullName evidence="5">Biotin-[acetyl-CoA carboxylase] synthetase</fullName>
    </alternativeName>
</protein>
<evidence type="ECO:0000259" key="8">
    <source>
        <dbReference type="Pfam" id="PF08279"/>
    </source>
</evidence>
<proteinExistence type="inferred from homology"/>
<dbReference type="PANTHER" id="PTHR12835">
    <property type="entry name" value="BIOTIN PROTEIN LIGASE"/>
    <property type="match status" value="1"/>
</dbReference>
<keyword evidence="5" id="KW-0805">Transcription regulation</keyword>
<dbReference type="Gene3D" id="1.10.10.10">
    <property type="entry name" value="Winged helix-like DNA-binding domain superfamily/Winged helix DNA-binding domain"/>
    <property type="match status" value="1"/>
</dbReference>
<name>A0A074ITQ6_STRSL</name>
<dbReference type="InterPro" id="IPR004408">
    <property type="entry name" value="Biotin_CoA_COase_ligase"/>
</dbReference>
<dbReference type="InterPro" id="IPR003142">
    <property type="entry name" value="BPL_C"/>
</dbReference>
<dbReference type="GO" id="GO:0003677">
    <property type="term" value="F:DNA binding"/>
    <property type="evidence" value="ECO:0007669"/>
    <property type="project" value="UniProtKB-UniRule"/>
</dbReference>
<organism evidence="9 10">
    <name type="scientific">Streptococcus salivarius</name>
    <dbReference type="NCBI Taxonomy" id="1304"/>
    <lineage>
        <taxon>Bacteria</taxon>
        <taxon>Bacillati</taxon>
        <taxon>Bacillota</taxon>
        <taxon>Bacilli</taxon>
        <taxon>Lactobacillales</taxon>
        <taxon>Streptococcaceae</taxon>
        <taxon>Streptococcus</taxon>
    </lineage>
</organism>
<feature type="domain" description="BPL/LPL catalytic" evidence="7">
    <location>
        <begin position="88"/>
        <end position="207"/>
    </location>
</feature>